<evidence type="ECO:0000313" key="2">
    <source>
        <dbReference type="Proteomes" id="UP000817854"/>
    </source>
</evidence>
<sequence>MEYDKELQDAFRNLGKRDVDTFPADVVSVDKIKGTCNVTDDNLTFTNVRLSSVIDRNNKKFFLFPKVGSSVLVSPINEDLKNLYVEEYSEIESLELVISTVEFKVDQDGFLLKKENETLKKLIEDLITAVQNMSFAVSTPSGSGTTTTLINLAEFTAVKTRFNQFLKGN</sequence>
<dbReference type="Proteomes" id="UP000817854">
    <property type="component" value="Unassembled WGS sequence"/>
</dbReference>
<evidence type="ECO:0000313" key="1">
    <source>
        <dbReference type="EMBL" id="NHN26753.1"/>
    </source>
</evidence>
<reference evidence="2" key="1">
    <citation type="submission" date="2019-05" db="EMBL/GenBank/DDBJ databases">
        <title>Flavobacterium profundi sp. nov., isolated from a deep-sea seamount.</title>
        <authorList>
            <person name="Zhang D.-C."/>
        </authorList>
    </citation>
    <scope>NUCLEOTIDE SEQUENCE [LARGE SCALE GENOMIC DNA]</scope>
    <source>
        <strain evidence="2">EC11</strain>
    </source>
</reference>
<accession>A0ABX0ISS3</accession>
<reference evidence="1 2" key="3">
    <citation type="submission" date="2020-02" db="EMBL/GenBank/DDBJ databases">
        <title>Flavobacterium profundi sp. nov., isolated from a deep-sea seamount.</title>
        <authorList>
            <person name="Zhang D.-C."/>
        </authorList>
    </citation>
    <scope>NUCLEOTIDE SEQUENCE [LARGE SCALE GENOMIC DNA]</scope>
    <source>
        <strain evidence="1 2">EC11</strain>
    </source>
</reference>
<protein>
    <submittedName>
        <fullName evidence="1">Uncharacterized protein</fullName>
    </submittedName>
</protein>
<organism evidence="1 2">
    <name type="scientific">Flavobacterium jejuense</name>
    <dbReference type="NCBI Taxonomy" id="1544455"/>
    <lineage>
        <taxon>Bacteria</taxon>
        <taxon>Pseudomonadati</taxon>
        <taxon>Bacteroidota</taxon>
        <taxon>Flavobacteriia</taxon>
        <taxon>Flavobacteriales</taxon>
        <taxon>Flavobacteriaceae</taxon>
        <taxon>Flavobacterium</taxon>
    </lineage>
</organism>
<dbReference type="RefSeq" id="WP_140963074.1">
    <property type="nucleotide sequence ID" value="NZ_VEVQ02000009.1"/>
</dbReference>
<keyword evidence="2" id="KW-1185">Reference proteome</keyword>
<proteinExistence type="predicted"/>
<comment type="caution">
    <text evidence="1">The sequence shown here is derived from an EMBL/GenBank/DDBJ whole genome shotgun (WGS) entry which is preliminary data.</text>
</comment>
<name>A0ABX0ISS3_9FLAO</name>
<dbReference type="EMBL" id="VEVQ02000009">
    <property type="protein sequence ID" value="NHN26753.1"/>
    <property type="molecule type" value="Genomic_DNA"/>
</dbReference>
<reference evidence="1 2" key="2">
    <citation type="submission" date="2019-05" db="EMBL/GenBank/DDBJ databases">
        <authorList>
            <person name="Lianzixin W."/>
        </authorList>
    </citation>
    <scope>NUCLEOTIDE SEQUENCE [LARGE SCALE GENOMIC DNA]</scope>
    <source>
        <strain evidence="1 2">EC11</strain>
    </source>
</reference>
<gene>
    <name evidence="1" type="ORF">FIA58_013795</name>
</gene>